<accession>A0A8S2XFL2</accession>
<comment type="caution">
    <text evidence="2">The sequence shown here is derived from an EMBL/GenBank/DDBJ whole genome shotgun (WGS) entry which is preliminary data.</text>
</comment>
<feature type="non-terminal residue" evidence="2">
    <location>
        <position position="112"/>
    </location>
</feature>
<dbReference type="PANTHER" id="PTHR23053">
    <property type="entry name" value="DLEC1 DELETED IN LUNG AND ESOPHAGEAL CANCER 1"/>
    <property type="match status" value="1"/>
</dbReference>
<dbReference type="GO" id="GO:0003341">
    <property type="term" value="P:cilium movement"/>
    <property type="evidence" value="ECO:0007669"/>
    <property type="project" value="TreeGrafter"/>
</dbReference>
<evidence type="ECO:0000256" key="1">
    <source>
        <dbReference type="SAM" id="MobiDB-lite"/>
    </source>
</evidence>
<dbReference type="InterPro" id="IPR033305">
    <property type="entry name" value="Hydin-like"/>
</dbReference>
<feature type="non-terminal residue" evidence="2">
    <location>
        <position position="1"/>
    </location>
</feature>
<evidence type="ECO:0000313" key="3">
    <source>
        <dbReference type="Proteomes" id="UP000682733"/>
    </source>
</evidence>
<dbReference type="AlphaFoldDB" id="A0A8S2XFL2"/>
<feature type="region of interest" description="Disordered" evidence="1">
    <location>
        <begin position="78"/>
        <end position="112"/>
    </location>
</feature>
<proteinExistence type="predicted"/>
<organism evidence="2 3">
    <name type="scientific">Didymodactylos carnosus</name>
    <dbReference type="NCBI Taxonomy" id="1234261"/>
    <lineage>
        <taxon>Eukaryota</taxon>
        <taxon>Metazoa</taxon>
        <taxon>Spiralia</taxon>
        <taxon>Gnathifera</taxon>
        <taxon>Rotifera</taxon>
        <taxon>Eurotatoria</taxon>
        <taxon>Bdelloidea</taxon>
        <taxon>Philodinida</taxon>
        <taxon>Philodinidae</taxon>
        <taxon>Didymodactylos</taxon>
    </lineage>
</organism>
<name>A0A8S2XFL2_9BILA</name>
<reference evidence="2" key="1">
    <citation type="submission" date="2021-02" db="EMBL/GenBank/DDBJ databases">
        <authorList>
            <person name="Nowell W R."/>
        </authorList>
    </citation>
    <scope>NUCLEOTIDE SEQUENCE</scope>
</reference>
<gene>
    <name evidence="2" type="ORF">TMI583_LOCUS47567</name>
</gene>
<dbReference type="GO" id="GO:0005930">
    <property type="term" value="C:axoneme"/>
    <property type="evidence" value="ECO:0007669"/>
    <property type="project" value="TreeGrafter"/>
</dbReference>
<evidence type="ECO:0000313" key="2">
    <source>
        <dbReference type="EMBL" id="CAF4490959.1"/>
    </source>
</evidence>
<dbReference type="EMBL" id="CAJOBA010092651">
    <property type="protein sequence ID" value="CAF4490959.1"/>
    <property type="molecule type" value="Genomic_DNA"/>
</dbReference>
<protein>
    <submittedName>
        <fullName evidence="2">Uncharacterized protein</fullName>
    </submittedName>
</protein>
<sequence length="112" mass="12753">LPPQLQPPPTLPVIEEEIARIRLKVSAKAAYSKFSILPNQEVNFGPIPLGLTRRVEKFVIENRGEFDFKYILSKYTRESSTQKMTIKDTKKPSPPNRAESALSTKTRKLEVI</sequence>
<dbReference type="PANTHER" id="PTHR23053:SF0">
    <property type="entry name" value="HYDROCEPHALUS-INDUCING PROTEIN HOMOLOG"/>
    <property type="match status" value="1"/>
</dbReference>
<dbReference type="GO" id="GO:1904158">
    <property type="term" value="P:axonemal central apparatus assembly"/>
    <property type="evidence" value="ECO:0007669"/>
    <property type="project" value="TreeGrafter"/>
</dbReference>
<dbReference type="Proteomes" id="UP000682733">
    <property type="component" value="Unassembled WGS sequence"/>
</dbReference>